<evidence type="ECO:0000313" key="1">
    <source>
        <dbReference type="EMBL" id="PTQ48132.1"/>
    </source>
</evidence>
<evidence type="ECO:0000313" key="2">
    <source>
        <dbReference type="Proteomes" id="UP000244005"/>
    </source>
</evidence>
<dbReference type="AlphaFoldDB" id="A0A2R6XPU8"/>
<proteinExistence type="predicted"/>
<gene>
    <name evidence="1" type="ORF">MARPO_0006s0160</name>
</gene>
<sequence>MNFWLPQQLQDGGNTSDLCILPSSRCISVDEWHLIIIDFGRHNLSLALCEVAIFFSELHFAIFTWSTRTTFRWRHNELFHGYPK</sequence>
<dbReference type="Gramene" id="Mp3g06920.1">
    <property type="protein sequence ID" value="Mp3g06920.1.cds1"/>
    <property type="gene ID" value="Mp3g06920"/>
</dbReference>
<name>A0A2R6XPU8_MARPO</name>
<protein>
    <submittedName>
        <fullName evidence="1">Uncharacterized protein</fullName>
    </submittedName>
</protein>
<organism evidence="1 2">
    <name type="scientific">Marchantia polymorpha</name>
    <name type="common">Common liverwort</name>
    <name type="synonym">Marchantia aquatica</name>
    <dbReference type="NCBI Taxonomy" id="3197"/>
    <lineage>
        <taxon>Eukaryota</taxon>
        <taxon>Viridiplantae</taxon>
        <taxon>Streptophyta</taxon>
        <taxon>Embryophyta</taxon>
        <taxon>Marchantiophyta</taxon>
        <taxon>Marchantiopsida</taxon>
        <taxon>Marchantiidae</taxon>
        <taxon>Marchantiales</taxon>
        <taxon>Marchantiaceae</taxon>
        <taxon>Marchantia</taxon>
    </lineage>
</organism>
<accession>A0A2R6XPU8</accession>
<dbReference type="Proteomes" id="UP000244005">
    <property type="component" value="Unassembled WGS sequence"/>
</dbReference>
<keyword evidence="2" id="KW-1185">Reference proteome</keyword>
<reference evidence="2" key="1">
    <citation type="journal article" date="2017" name="Cell">
        <title>Insights into land plant evolution garnered from the Marchantia polymorpha genome.</title>
        <authorList>
            <person name="Bowman J.L."/>
            <person name="Kohchi T."/>
            <person name="Yamato K.T."/>
            <person name="Jenkins J."/>
            <person name="Shu S."/>
            <person name="Ishizaki K."/>
            <person name="Yamaoka S."/>
            <person name="Nishihama R."/>
            <person name="Nakamura Y."/>
            <person name="Berger F."/>
            <person name="Adam C."/>
            <person name="Aki S.S."/>
            <person name="Althoff F."/>
            <person name="Araki T."/>
            <person name="Arteaga-Vazquez M.A."/>
            <person name="Balasubrmanian S."/>
            <person name="Barry K."/>
            <person name="Bauer D."/>
            <person name="Boehm C.R."/>
            <person name="Briginshaw L."/>
            <person name="Caballero-Perez J."/>
            <person name="Catarino B."/>
            <person name="Chen F."/>
            <person name="Chiyoda S."/>
            <person name="Chovatia M."/>
            <person name="Davies K.M."/>
            <person name="Delmans M."/>
            <person name="Demura T."/>
            <person name="Dierschke T."/>
            <person name="Dolan L."/>
            <person name="Dorantes-Acosta A.E."/>
            <person name="Eklund D.M."/>
            <person name="Florent S.N."/>
            <person name="Flores-Sandoval E."/>
            <person name="Fujiyama A."/>
            <person name="Fukuzawa H."/>
            <person name="Galik B."/>
            <person name="Grimanelli D."/>
            <person name="Grimwood J."/>
            <person name="Grossniklaus U."/>
            <person name="Hamada T."/>
            <person name="Haseloff J."/>
            <person name="Hetherington A.J."/>
            <person name="Higo A."/>
            <person name="Hirakawa Y."/>
            <person name="Hundley H.N."/>
            <person name="Ikeda Y."/>
            <person name="Inoue K."/>
            <person name="Inoue S.I."/>
            <person name="Ishida S."/>
            <person name="Jia Q."/>
            <person name="Kakita M."/>
            <person name="Kanazawa T."/>
            <person name="Kawai Y."/>
            <person name="Kawashima T."/>
            <person name="Kennedy M."/>
            <person name="Kinose K."/>
            <person name="Kinoshita T."/>
            <person name="Kohara Y."/>
            <person name="Koide E."/>
            <person name="Komatsu K."/>
            <person name="Kopischke S."/>
            <person name="Kubo M."/>
            <person name="Kyozuka J."/>
            <person name="Lagercrantz U."/>
            <person name="Lin S.S."/>
            <person name="Lindquist E."/>
            <person name="Lipzen A.M."/>
            <person name="Lu C.W."/>
            <person name="De Luna E."/>
            <person name="Martienssen R.A."/>
            <person name="Minamino N."/>
            <person name="Mizutani M."/>
            <person name="Mizutani M."/>
            <person name="Mochizuki N."/>
            <person name="Monte I."/>
            <person name="Mosher R."/>
            <person name="Nagasaki H."/>
            <person name="Nakagami H."/>
            <person name="Naramoto S."/>
            <person name="Nishitani K."/>
            <person name="Ohtani M."/>
            <person name="Okamoto T."/>
            <person name="Okumura M."/>
            <person name="Phillips J."/>
            <person name="Pollak B."/>
            <person name="Reinders A."/>
            <person name="Rovekamp M."/>
            <person name="Sano R."/>
            <person name="Sawa S."/>
            <person name="Schmid M.W."/>
            <person name="Shirakawa M."/>
            <person name="Solano R."/>
            <person name="Spunde A."/>
            <person name="Suetsugu N."/>
            <person name="Sugano S."/>
            <person name="Sugiyama A."/>
            <person name="Sun R."/>
            <person name="Suzuki Y."/>
            <person name="Takenaka M."/>
            <person name="Takezawa D."/>
            <person name="Tomogane H."/>
            <person name="Tsuzuki M."/>
            <person name="Ueda T."/>
            <person name="Umeda M."/>
            <person name="Ward J.M."/>
            <person name="Watanabe Y."/>
            <person name="Yazaki K."/>
            <person name="Yokoyama R."/>
            <person name="Yoshitake Y."/>
            <person name="Yotsui I."/>
            <person name="Zachgo S."/>
            <person name="Schmutz J."/>
        </authorList>
    </citation>
    <scope>NUCLEOTIDE SEQUENCE [LARGE SCALE GENOMIC DNA]</scope>
    <source>
        <strain evidence="2">Tak-1</strain>
    </source>
</reference>
<dbReference type="EMBL" id="KZ772678">
    <property type="protein sequence ID" value="PTQ48132.1"/>
    <property type="molecule type" value="Genomic_DNA"/>
</dbReference>